<name>A0A815AK72_9BILA</name>
<dbReference type="Gene3D" id="1.20.1560.10">
    <property type="entry name" value="ABC transporter type 1, transmembrane domain"/>
    <property type="match status" value="1"/>
</dbReference>
<feature type="domain" description="ABC transporter" evidence="9">
    <location>
        <begin position="558"/>
        <end position="796"/>
    </location>
</feature>
<dbReference type="SUPFAM" id="SSF52540">
    <property type="entry name" value="P-loop containing nucleoside triphosphate hydrolases"/>
    <property type="match status" value="1"/>
</dbReference>
<evidence type="ECO:0000256" key="1">
    <source>
        <dbReference type="ARBA" id="ARBA00004448"/>
    </source>
</evidence>
<dbReference type="PANTHER" id="PTHR43394">
    <property type="entry name" value="ATP-DEPENDENT PERMEASE MDL1, MITOCHONDRIAL"/>
    <property type="match status" value="1"/>
</dbReference>
<keyword evidence="6 8" id="KW-1133">Transmembrane helix</keyword>
<feature type="transmembrane region" description="Helical" evidence="8">
    <location>
        <begin position="140"/>
        <end position="163"/>
    </location>
</feature>
<comment type="subcellular location">
    <subcellularLocation>
        <location evidence="1">Mitochondrion inner membrane</location>
        <topology evidence="1">Multi-pass membrane protein</topology>
    </subcellularLocation>
</comment>
<dbReference type="InterPro" id="IPR039421">
    <property type="entry name" value="Type_1_exporter"/>
</dbReference>
<sequence length="805" mass="91435">MTSHSVDDTAIIDITLTEDENPLLLDDNFQNTNINNSDSSIHNTILIPSISNFRLTNILRGLVFLEFFLLFIIWLAVSGSGTHLLIDDIIHFHLTTSIFDLVFISMFKLILLIILLTELEILVILRLYRPIDRSSFPFNRYLFIIALLLIAIGSLTFAIIKFVIIFHQEFQLSKLYLSCIYIFLVCSLLEFIGILFIFPYLNRLKLIEQQQQREQNRQEKQVDIRRVFSLAKEERSLMIIGTFFLFIASAIDIVDIILFGQIIAFALKYESMHSVNVIILIFFGIDFINCICTFFNTWLFDLTGQKMTYRLRRNIFNAIIKQEICFFDENHTGELTNRLSSDTQVVQTMLTGNIAILIQNFIHIIGSLIVMFYLQVKLTLVLISIVPIAILIATIYGNIVENLRQQFQDKLAEANKTAEESISNIRTVRIFGSECKVIDRYKQNLMKSFIIGKKLAFNDALFSGVIGLLTAGIISVVMWYGAKLVHDKKLSIGVLSSFLLYLIQVVVAFAYLASLYGEFMQTVGASKKIFNLLDRQPKIPSTSNESCSIEPTDFDGSIHFNNVSFTYPTRPEQQILTNISFSIAPGQKIALVGPSGSGKSTIASLIERFYEPHSGTIYLGSYSLLSINPQWLRQNISFVNQEPSLFACSIRDNIAFGLDLNRISFDDIIRVAKQANAHQFIEEFDQKYDTLVGEYGHRLSGGQRQRLAIARALLMNPKFLILDEATSALDAESEHLIQEAIEQAMINRTVLIIAHRLSTLRNADLIIVLDQGKIVEQGTHDFLISKENGIYKNLALRQLMSDVST</sequence>
<evidence type="ECO:0000256" key="7">
    <source>
        <dbReference type="ARBA" id="ARBA00023136"/>
    </source>
</evidence>
<proteinExistence type="predicted"/>
<comment type="caution">
    <text evidence="11">The sequence shown here is derived from an EMBL/GenBank/DDBJ whole genome shotgun (WGS) entry which is preliminary data.</text>
</comment>
<dbReference type="InterPro" id="IPR036640">
    <property type="entry name" value="ABC1_TM_sf"/>
</dbReference>
<evidence type="ECO:0000313" key="11">
    <source>
        <dbReference type="EMBL" id="CAF1260675.1"/>
    </source>
</evidence>
<dbReference type="SMART" id="SM00382">
    <property type="entry name" value="AAA"/>
    <property type="match status" value="1"/>
</dbReference>
<evidence type="ECO:0000256" key="5">
    <source>
        <dbReference type="ARBA" id="ARBA00022840"/>
    </source>
</evidence>
<evidence type="ECO:0000259" key="10">
    <source>
        <dbReference type="PROSITE" id="PS50929"/>
    </source>
</evidence>
<organism evidence="11 12">
    <name type="scientific">Rotaria sordida</name>
    <dbReference type="NCBI Taxonomy" id="392033"/>
    <lineage>
        <taxon>Eukaryota</taxon>
        <taxon>Metazoa</taxon>
        <taxon>Spiralia</taxon>
        <taxon>Gnathifera</taxon>
        <taxon>Rotifera</taxon>
        <taxon>Eurotatoria</taxon>
        <taxon>Bdelloidea</taxon>
        <taxon>Philodinida</taxon>
        <taxon>Philodinidae</taxon>
        <taxon>Rotaria</taxon>
    </lineage>
</organism>
<dbReference type="FunFam" id="1.20.1560.10:FF:000058">
    <property type="entry name" value="ABC transporter B family member 25"/>
    <property type="match status" value="1"/>
</dbReference>
<dbReference type="InterPro" id="IPR017871">
    <property type="entry name" value="ABC_transporter-like_CS"/>
</dbReference>
<feature type="transmembrane region" description="Helical" evidence="8">
    <location>
        <begin position="492"/>
        <end position="512"/>
    </location>
</feature>
<dbReference type="CDD" id="cd03249">
    <property type="entry name" value="ABC_MTABC3_MDL1_MDL2"/>
    <property type="match status" value="1"/>
</dbReference>
<feature type="transmembrane region" description="Helical" evidence="8">
    <location>
        <begin position="62"/>
        <end position="86"/>
    </location>
</feature>
<dbReference type="PROSITE" id="PS50929">
    <property type="entry name" value="ABC_TM1F"/>
    <property type="match status" value="1"/>
</dbReference>
<gene>
    <name evidence="11" type="ORF">ZHD862_LOCUS25888</name>
</gene>
<feature type="transmembrane region" description="Helical" evidence="8">
    <location>
        <begin position="380"/>
        <end position="400"/>
    </location>
</feature>
<evidence type="ECO:0000256" key="8">
    <source>
        <dbReference type="SAM" id="Phobius"/>
    </source>
</evidence>
<dbReference type="Proteomes" id="UP000663864">
    <property type="component" value="Unassembled WGS sequence"/>
</dbReference>
<accession>A0A815AK72</accession>
<dbReference type="InterPro" id="IPR027417">
    <property type="entry name" value="P-loop_NTPase"/>
</dbReference>
<dbReference type="Pfam" id="PF00005">
    <property type="entry name" value="ABC_tran"/>
    <property type="match status" value="1"/>
</dbReference>
<evidence type="ECO:0000256" key="6">
    <source>
        <dbReference type="ARBA" id="ARBA00022989"/>
    </source>
</evidence>
<dbReference type="Gene3D" id="3.40.50.300">
    <property type="entry name" value="P-loop containing nucleotide triphosphate hydrolases"/>
    <property type="match status" value="1"/>
</dbReference>
<dbReference type="GO" id="GO:0005743">
    <property type="term" value="C:mitochondrial inner membrane"/>
    <property type="evidence" value="ECO:0007669"/>
    <property type="project" value="UniProtKB-SubCell"/>
</dbReference>
<feature type="transmembrane region" description="Helical" evidence="8">
    <location>
        <begin position="237"/>
        <end position="265"/>
    </location>
</feature>
<feature type="transmembrane region" description="Helical" evidence="8">
    <location>
        <begin position="175"/>
        <end position="201"/>
    </location>
</feature>
<dbReference type="PROSITE" id="PS00211">
    <property type="entry name" value="ABC_TRANSPORTER_1"/>
    <property type="match status" value="1"/>
</dbReference>
<dbReference type="EMBL" id="CAJNOT010001891">
    <property type="protein sequence ID" value="CAF1260675.1"/>
    <property type="molecule type" value="Genomic_DNA"/>
</dbReference>
<reference evidence="11" key="1">
    <citation type="submission" date="2021-02" db="EMBL/GenBank/DDBJ databases">
        <authorList>
            <person name="Nowell W R."/>
        </authorList>
    </citation>
    <scope>NUCLEOTIDE SEQUENCE</scope>
</reference>
<feature type="transmembrane region" description="Helical" evidence="8">
    <location>
        <begin position="277"/>
        <end position="300"/>
    </location>
</feature>
<evidence type="ECO:0000259" key="9">
    <source>
        <dbReference type="PROSITE" id="PS50893"/>
    </source>
</evidence>
<dbReference type="PANTHER" id="PTHR43394:SF1">
    <property type="entry name" value="ATP-BINDING CASSETTE SUB-FAMILY B MEMBER 10, MITOCHONDRIAL"/>
    <property type="match status" value="1"/>
</dbReference>
<evidence type="ECO:0000256" key="4">
    <source>
        <dbReference type="ARBA" id="ARBA00022741"/>
    </source>
</evidence>
<dbReference type="InterPro" id="IPR003593">
    <property type="entry name" value="AAA+_ATPase"/>
</dbReference>
<keyword evidence="2" id="KW-0813">Transport</keyword>
<dbReference type="Pfam" id="PF00664">
    <property type="entry name" value="ABC_membrane"/>
    <property type="match status" value="1"/>
</dbReference>
<dbReference type="GO" id="GO:0005524">
    <property type="term" value="F:ATP binding"/>
    <property type="evidence" value="ECO:0007669"/>
    <property type="project" value="UniProtKB-KW"/>
</dbReference>
<keyword evidence="3 8" id="KW-0812">Transmembrane</keyword>
<feature type="transmembrane region" description="Helical" evidence="8">
    <location>
        <begin position="106"/>
        <end position="128"/>
    </location>
</feature>
<dbReference type="FunFam" id="3.40.50.300:FF:000403">
    <property type="entry name" value="ATP-binding cassette sub-family B member 8, mitochondrial"/>
    <property type="match status" value="1"/>
</dbReference>
<feature type="transmembrane region" description="Helical" evidence="8">
    <location>
        <begin position="354"/>
        <end position="374"/>
    </location>
</feature>
<dbReference type="AlphaFoldDB" id="A0A815AK72"/>
<evidence type="ECO:0000256" key="3">
    <source>
        <dbReference type="ARBA" id="ARBA00022692"/>
    </source>
</evidence>
<dbReference type="SUPFAM" id="SSF90123">
    <property type="entry name" value="ABC transporter transmembrane region"/>
    <property type="match status" value="1"/>
</dbReference>
<dbReference type="InterPro" id="IPR011527">
    <property type="entry name" value="ABC1_TM_dom"/>
</dbReference>
<dbReference type="InterPro" id="IPR003439">
    <property type="entry name" value="ABC_transporter-like_ATP-bd"/>
</dbReference>
<dbReference type="PROSITE" id="PS50893">
    <property type="entry name" value="ABC_TRANSPORTER_2"/>
    <property type="match status" value="1"/>
</dbReference>
<dbReference type="GO" id="GO:0015421">
    <property type="term" value="F:ABC-type oligopeptide transporter activity"/>
    <property type="evidence" value="ECO:0007669"/>
    <property type="project" value="TreeGrafter"/>
</dbReference>
<keyword evidence="4" id="KW-0547">Nucleotide-binding</keyword>
<evidence type="ECO:0000256" key="2">
    <source>
        <dbReference type="ARBA" id="ARBA00022448"/>
    </source>
</evidence>
<keyword evidence="7 8" id="KW-0472">Membrane</keyword>
<dbReference type="GO" id="GO:0016887">
    <property type="term" value="F:ATP hydrolysis activity"/>
    <property type="evidence" value="ECO:0007669"/>
    <property type="project" value="InterPro"/>
</dbReference>
<protein>
    <submittedName>
        <fullName evidence="11">Uncharacterized protein</fullName>
    </submittedName>
</protein>
<dbReference type="GO" id="GO:0090374">
    <property type="term" value="P:oligopeptide export from mitochondrion"/>
    <property type="evidence" value="ECO:0007669"/>
    <property type="project" value="TreeGrafter"/>
</dbReference>
<feature type="transmembrane region" description="Helical" evidence="8">
    <location>
        <begin position="455"/>
        <end position="480"/>
    </location>
</feature>
<feature type="domain" description="ABC transmembrane type-1" evidence="10">
    <location>
        <begin position="239"/>
        <end position="521"/>
    </location>
</feature>
<evidence type="ECO:0000313" key="12">
    <source>
        <dbReference type="Proteomes" id="UP000663864"/>
    </source>
</evidence>
<keyword evidence="5" id="KW-0067">ATP-binding</keyword>